<evidence type="ECO:0000313" key="2">
    <source>
        <dbReference type="Proteomes" id="UP000037540"/>
    </source>
</evidence>
<evidence type="ECO:0000313" key="1">
    <source>
        <dbReference type="EMBL" id="KOA86823.1"/>
    </source>
</evidence>
<protein>
    <submittedName>
        <fullName evidence="1">Uncharacterized protein</fullName>
    </submittedName>
</protein>
<name>A0A9Q1UXZ5_CLOBO</name>
<dbReference type="EMBL" id="LGVR01000044">
    <property type="protein sequence ID" value="KOA86823.1"/>
    <property type="molecule type" value="Genomic_DNA"/>
</dbReference>
<reference evidence="1 2" key="1">
    <citation type="submission" date="2015-07" db="EMBL/GenBank/DDBJ databases">
        <title>Draft genome sequences of 17 French Clostridium botulinum group III.</title>
        <authorList>
            <person name="Woudstra C."/>
            <person name="Le Marechal C."/>
            <person name="Souillard R."/>
            <person name="Bayon-Auboyer M.-H."/>
            <person name="Dessouter D."/>
            <person name="Fach P."/>
        </authorList>
    </citation>
    <scope>NUCLEOTIDE SEQUENCE [LARGE SCALE GENOMIC DNA]</scope>
    <source>
        <strain evidence="1 2">12LNRI-CD</strain>
    </source>
</reference>
<comment type="caution">
    <text evidence="1">The sequence shown here is derived from an EMBL/GenBank/DDBJ whole genome shotgun (WGS) entry which is preliminary data.</text>
</comment>
<accession>A0A9Q1UXZ5</accession>
<gene>
    <name evidence="1" type="ORF">ADU74_08110</name>
</gene>
<dbReference type="SUPFAM" id="SSF54637">
    <property type="entry name" value="Thioesterase/thiol ester dehydrase-isomerase"/>
    <property type="match status" value="1"/>
</dbReference>
<dbReference type="InterPro" id="IPR029069">
    <property type="entry name" value="HotDog_dom_sf"/>
</dbReference>
<dbReference type="Proteomes" id="UP000037540">
    <property type="component" value="Unassembled WGS sequence"/>
</dbReference>
<dbReference type="RefSeq" id="WP_013725555.1">
    <property type="nucleotide sequence ID" value="NZ_LGVR01000044.1"/>
</dbReference>
<proteinExistence type="predicted"/>
<organism evidence="1 2">
    <name type="scientific">Clostridium botulinum</name>
    <dbReference type="NCBI Taxonomy" id="1491"/>
    <lineage>
        <taxon>Bacteria</taxon>
        <taxon>Bacillati</taxon>
        <taxon>Bacillota</taxon>
        <taxon>Clostridia</taxon>
        <taxon>Eubacteriales</taxon>
        <taxon>Clostridiaceae</taxon>
        <taxon>Clostridium</taxon>
    </lineage>
</organism>
<sequence length="196" mass="22964">MIKAMSFLRSEVDLGYLIAKQNIFIKKMDFNELELKASIEKNKKIANMSYLTCNCTGYSKYEKIIELKSTLIKRENTENVEGKTSFNSRIYNENIDLSSKDFFRVITKDEVYKFIEISGDNNYIHLTKKPIVQAMLILLFLEDYLALRNIYMYKCKITYINPILAGTKIFLRWKNSKTLIGIVENKICFNIVLKES</sequence>
<dbReference type="AlphaFoldDB" id="A0A9Q1UXZ5"/>